<dbReference type="GO" id="GO:0005634">
    <property type="term" value="C:nucleus"/>
    <property type="evidence" value="ECO:0007669"/>
    <property type="project" value="UniProtKB-SubCell"/>
</dbReference>
<dbReference type="InterPro" id="IPR016024">
    <property type="entry name" value="ARM-type_fold"/>
</dbReference>
<feature type="compositionally biased region" description="Basic and acidic residues" evidence="4">
    <location>
        <begin position="423"/>
        <end position="433"/>
    </location>
</feature>
<dbReference type="PANTHER" id="PTHR23424:SF23">
    <property type="entry name" value="PROTEIN SAAL1"/>
    <property type="match status" value="1"/>
</dbReference>
<dbReference type="InterPro" id="IPR052464">
    <property type="entry name" value="Synovial_Prolif_Regulator"/>
</dbReference>
<protein>
    <submittedName>
        <fullName evidence="5">Protein saal1-like</fullName>
    </submittedName>
</protein>
<evidence type="ECO:0000256" key="3">
    <source>
        <dbReference type="ARBA" id="ARBA00038401"/>
    </source>
</evidence>
<proteinExistence type="evidence at transcript level"/>
<dbReference type="EMBL" id="LR789983">
    <property type="protein sequence ID" value="CAB3265845.1"/>
    <property type="molecule type" value="mRNA"/>
</dbReference>
<keyword evidence="2" id="KW-0539">Nucleus</keyword>
<evidence type="ECO:0000256" key="2">
    <source>
        <dbReference type="ARBA" id="ARBA00023242"/>
    </source>
</evidence>
<feature type="region of interest" description="Disordered" evidence="4">
    <location>
        <begin position="355"/>
        <end position="433"/>
    </location>
</feature>
<dbReference type="SUPFAM" id="SSF48371">
    <property type="entry name" value="ARM repeat"/>
    <property type="match status" value="1"/>
</dbReference>
<evidence type="ECO:0000313" key="5">
    <source>
        <dbReference type="EMBL" id="CAB3265845.1"/>
    </source>
</evidence>
<gene>
    <name evidence="5" type="primary">Saal1</name>
</gene>
<dbReference type="InterPro" id="IPR011989">
    <property type="entry name" value="ARM-like"/>
</dbReference>
<reference evidence="5" key="1">
    <citation type="submission" date="2020-04" db="EMBL/GenBank/DDBJ databases">
        <authorList>
            <person name="Neveu A P."/>
        </authorList>
    </citation>
    <scope>NUCLEOTIDE SEQUENCE</scope>
    <source>
        <tissue evidence="5">Whole embryo</tissue>
    </source>
</reference>
<name>A0A6F9DSH4_9ASCI</name>
<dbReference type="PANTHER" id="PTHR23424">
    <property type="entry name" value="SERUM AMYLOID A"/>
    <property type="match status" value="1"/>
</dbReference>
<evidence type="ECO:0000256" key="4">
    <source>
        <dbReference type="SAM" id="MobiDB-lite"/>
    </source>
</evidence>
<feature type="compositionally biased region" description="Basic and acidic residues" evidence="4">
    <location>
        <begin position="389"/>
        <end position="405"/>
    </location>
</feature>
<dbReference type="Gene3D" id="1.25.10.10">
    <property type="entry name" value="Leucine-rich Repeat Variant"/>
    <property type="match status" value="1"/>
</dbReference>
<sequence>MEVINEVEKHSDCKEDVVDVSDDLQDSACKLWDLCMDQDVAVFLLGFDIVDILGAVILKSKSPRLTEISVGIFGNMACSGEACGAITNKDSLRSLLLALLASPDVQTLIELVRLLRVCLTNKKYADSWLESIENEQAEIIQNSQFIFGSSTNVVLLRSLAEVFDKIFEASDAFVIECCSSEFVKSLLESIQQINTDDPCNSLYQLCHSLHALHSISIQKPGKVTLVKNQRSVVALLSFLSLQWMTTHPKVEYNSSMEMSSSEVSASCCLSVANILLEASDVKNLLTDSDAQDEDSETEQVQEIDDEDRALLVKFARCIVSAKGVLSALTVVSSLTVNDENQNEFKTPLHIIKNSPGITTPLLSTGRKPGDPKSACATPVSGSAPTTPDRTPEVGKHSPLDGDRTPPAESSSVIDKSPTKRLRNFGEDSWREESPASILCSLAKELLQTVEDVPANEDSSPSLVPR</sequence>
<comment type="similarity">
    <text evidence="3">Belongs to the SAAL1 family.</text>
</comment>
<feature type="compositionally biased region" description="Polar residues" evidence="4">
    <location>
        <begin position="379"/>
        <end position="388"/>
    </location>
</feature>
<evidence type="ECO:0000256" key="1">
    <source>
        <dbReference type="ARBA" id="ARBA00004123"/>
    </source>
</evidence>
<accession>A0A6F9DSH4</accession>
<dbReference type="AlphaFoldDB" id="A0A6F9DSH4"/>
<organism evidence="5">
    <name type="scientific">Phallusia mammillata</name>
    <dbReference type="NCBI Taxonomy" id="59560"/>
    <lineage>
        <taxon>Eukaryota</taxon>
        <taxon>Metazoa</taxon>
        <taxon>Chordata</taxon>
        <taxon>Tunicata</taxon>
        <taxon>Ascidiacea</taxon>
        <taxon>Phlebobranchia</taxon>
        <taxon>Ascidiidae</taxon>
        <taxon>Phallusia</taxon>
    </lineage>
</organism>
<comment type="subcellular location">
    <subcellularLocation>
        <location evidence="1">Nucleus</location>
    </subcellularLocation>
</comment>